<dbReference type="InterPro" id="IPR036047">
    <property type="entry name" value="F-box-like_dom_sf"/>
</dbReference>
<dbReference type="Pfam" id="PF00646">
    <property type="entry name" value="F-box"/>
    <property type="match status" value="1"/>
</dbReference>
<evidence type="ECO:0000256" key="1">
    <source>
        <dbReference type="SAM" id="MobiDB-lite"/>
    </source>
</evidence>
<feature type="region of interest" description="Disordered" evidence="1">
    <location>
        <begin position="390"/>
        <end position="426"/>
    </location>
</feature>
<keyword evidence="4" id="KW-1185">Reference proteome</keyword>
<reference evidence="3" key="1">
    <citation type="journal article" date="2020" name="Stud. Mycol.">
        <title>101 Dothideomycetes genomes: a test case for predicting lifestyles and emergence of pathogens.</title>
        <authorList>
            <person name="Haridas S."/>
            <person name="Albert R."/>
            <person name="Binder M."/>
            <person name="Bloem J."/>
            <person name="Labutti K."/>
            <person name="Salamov A."/>
            <person name="Andreopoulos B."/>
            <person name="Baker S."/>
            <person name="Barry K."/>
            <person name="Bills G."/>
            <person name="Bluhm B."/>
            <person name="Cannon C."/>
            <person name="Castanera R."/>
            <person name="Culley D."/>
            <person name="Daum C."/>
            <person name="Ezra D."/>
            <person name="Gonzalez J."/>
            <person name="Henrissat B."/>
            <person name="Kuo A."/>
            <person name="Liang C."/>
            <person name="Lipzen A."/>
            <person name="Lutzoni F."/>
            <person name="Magnuson J."/>
            <person name="Mondo S."/>
            <person name="Nolan M."/>
            <person name="Ohm R."/>
            <person name="Pangilinan J."/>
            <person name="Park H.-J."/>
            <person name="Ramirez L."/>
            <person name="Alfaro M."/>
            <person name="Sun H."/>
            <person name="Tritt A."/>
            <person name="Yoshinaga Y."/>
            <person name="Zwiers L.-H."/>
            <person name="Turgeon B."/>
            <person name="Goodwin S."/>
            <person name="Spatafora J."/>
            <person name="Crous P."/>
            <person name="Grigoriev I."/>
        </authorList>
    </citation>
    <scope>NUCLEOTIDE SEQUENCE</scope>
    <source>
        <strain evidence="3">CBS 262.69</strain>
    </source>
</reference>
<organism evidence="3 4">
    <name type="scientific">Trichodelitschia bisporula</name>
    <dbReference type="NCBI Taxonomy" id="703511"/>
    <lineage>
        <taxon>Eukaryota</taxon>
        <taxon>Fungi</taxon>
        <taxon>Dikarya</taxon>
        <taxon>Ascomycota</taxon>
        <taxon>Pezizomycotina</taxon>
        <taxon>Dothideomycetes</taxon>
        <taxon>Dothideomycetes incertae sedis</taxon>
        <taxon>Phaeotrichales</taxon>
        <taxon>Phaeotrichaceae</taxon>
        <taxon>Trichodelitschia</taxon>
    </lineage>
</organism>
<dbReference type="SUPFAM" id="SSF50998">
    <property type="entry name" value="Quinoprotein alcohol dehydrogenase-like"/>
    <property type="match status" value="1"/>
</dbReference>
<dbReference type="Proteomes" id="UP000799640">
    <property type="component" value="Unassembled WGS sequence"/>
</dbReference>
<dbReference type="OrthoDB" id="1689567at2759"/>
<evidence type="ECO:0000313" key="3">
    <source>
        <dbReference type="EMBL" id="KAF2405309.1"/>
    </source>
</evidence>
<protein>
    <recommendedName>
        <fullName evidence="2">F-box domain-containing protein</fullName>
    </recommendedName>
</protein>
<proteinExistence type="predicted"/>
<dbReference type="SMART" id="SM00256">
    <property type="entry name" value="FBOX"/>
    <property type="match status" value="2"/>
</dbReference>
<sequence length="868" mass="96421">MDVVARGVFLFSSPGFEDATPSTLPSVFASQTSLSMHSCVSQVSSLANASSEAVTPTNISASMENISRQVSTPRSLPSRAQSDNWIGQRQLHFSSSDVVAPHPLKWGGSRMHSGYFPPMESYLKRLPEPVMGRIASYLDPRTYRALCEVCQLFDVNTTDFPSPIYPLSMRMPTEILHLVYDYLAPKYFNAARRTCTFWFRASLDNKLLIKMLTRGGWYSGAVYDLALRMLDRNGDSQRAVRKAERALMETNAWFFSCRLSLECTLSSSWTGNGIEDCFNVPSMAQTLRVDFSELASGYGGPEAKEEGGLILTASSCGDFVMVAEGGMIYVYELTGNDLFPLTSVVCPRRVLAMSMDVSCRRYAVAALLDGRMGLVCDLTIGEERAIVSPPKVKTPRSHSSVATEEVSAMSAASSSLQENRDDADSHSIDSNALTALGKFRVNKAPFRGVRRVRSSQPHRFFDENSRGIPIEDGPRSIYRHLCSDDDPPRSVAICPQRQCVAYGCFAGVELHWIDAQSRQHMNRWFPLTGPSDFLYFLPPRANIDSPKKLRVISSAAHHSQRSDLSNRLYSARSTPHPYVDTLELISRNYDHFNTADHYRAVPLSDGYHILYVDPPSGYLCLGGDSPRAEDRRRLLRKFVMLPPQQNVFPRIYAVGTDLAQGPKIVAVYGDLIVLYSIPADAYLASLHELQRTSRHNLPGTREVAAAEEPGAAHRRASNHEWLEWWPREMRCPPSVGLGGGPAPQGKWWPIYLEGSIVGDQDGVVDLAVSQTAGLAIWGFGRDGKAKVWQVNNGRRHGLPKELSVSRDGEICDWDWLYAESFAGDMSEDGGMKSYVPGGREEYVEGMRRSEIGETSFYGAEGEWGQRAL</sequence>
<feature type="compositionally biased region" description="Low complexity" evidence="1">
    <location>
        <begin position="399"/>
        <end position="415"/>
    </location>
</feature>
<gene>
    <name evidence="3" type="ORF">EJ06DRAFT_552723</name>
</gene>
<accession>A0A6G1IB64</accession>
<dbReference type="AlphaFoldDB" id="A0A6G1IB64"/>
<feature type="domain" description="F-box" evidence="2">
    <location>
        <begin position="126"/>
        <end position="162"/>
    </location>
</feature>
<dbReference type="InterPro" id="IPR011047">
    <property type="entry name" value="Quinoprotein_ADH-like_sf"/>
</dbReference>
<name>A0A6G1IB64_9PEZI</name>
<dbReference type="InterPro" id="IPR001810">
    <property type="entry name" value="F-box_dom"/>
</dbReference>
<dbReference type="SUPFAM" id="SSF81383">
    <property type="entry name" value="F-box domain"/>
    <property type="match status" value="1"/>
</dbReference>
<evidence type="ECO:0000259" key="2">
    <source>
        <dbReference type="SMART" id="SM00256"/>
    </source>
</evidence>
<feature type="domain" description="F-box" evidence="2">
    <location>
        <begin position="171"/>
        <end position="211"/>
    </location>
</feature>
<evidence type="ECO:0000313" key="4">
    <source>
        <dbReference type="Proteomes" id="UP000799640"/>
    </source>
</evidence>
<dbReference type="EMBL" id="ML996687">
    <property type="protein sequence ID" value="KAF2405309.1"/>
    <property type="molecule type" value="Genomic_DNA"/>
</dbReference>